<accession>A0AAV1Y2K6</accession>
<comment type="caution">
    <text evidence="2">The sequence shown here is derived from an EMBL/GenBank/DDBJ whole genome shotgun (WGS) entry which is preliminary data.</text>
</comment>
<sequence>MNPLRTPAPPNSNGGATGAPSHVRIYRVWKGSNKFFLEGRLIFGLDMEYNSRQYFF</sequence>
<proteinExistence type="predicted"/>
<feature type="compositionally biased region" description="Pro residues" evidence="1">
    <location>
        <begin position="1"/>
        <end position="10"/>
    </location>
</feature>
<dbReference type="EMBL" id="CAXHTB010000020">
    <property type="protein sequence ID" value="CAL0327699.1"/>
    <property type="molecule type" value="Genomic_DNA"/>
</dbReference>
<dbReference type="Proteomes" id="UP001497480">
    <property type="component" value="Unassembled WGS sequence"/>
</dbReference>
<organism evidence="2 3">
    <name type="scientific">Lupinus luteus</name>
    <name type="common">European yellow lupine</name>
    <dbReference type="NCBI Taxonomy" id="3873"/>
    <lineage>
        <taxon>Eukaryota</taxon>
        <taxon>Viridiplantae</taxon>
        <taxon>Streptophyta</taxon>
        <taxon>Embryophyta</taxon>
        <taxon>Tracheophyta</taxon>
        <taxon>Spermatophyta</taxon>
        <taxon>Magnoliopsida</taxon>
        <taxon>eudicotyledons</taxon>
        <taxon>Gunneridae</taxon>
        <taxon>Pentapetalae</taxon>
        <taxon>rosids</taxon>
        <taxon>fabids</taxon>
        <taxon>Fabales</taxon>
        <taxon>Fabaceae</taxon>
        <taxon>Papilionoideae</taxon>
        <taxon>50 kb inversion clade</taxon>
        <taxon>genistoids sensu lato</taxon>
        <taxon>core genistoids</taxon>
        <taxon>Genisteae</taxon>
        <taxon>Lupinus</taxon>
    </lineage>
</organism>
<name>A0AAV1Y2K6_LUPLU</name>
<dbReference type="AlphaFoldDB" id="A0AAV1Y2K6"/>
<keyword evidence="3" id="KW-1185">Reference proteome</keyword>
<evidence type="ECO:0000313" key="2">
    <source>
        <dbReference type="EMBL" id="CAL0327699.1"/>
    </source>
</evidence>
<gene>
    <name evidence="2" type="ORF">LLUT_LOCUS28759</name>
</gene>
<reference evidence="2 3" key="1">
    <citation type="submission" date="2024-03" db="EMBL/GenBank/DDBJ databases">
        <authorList>
            <person name="Martinez-Hernandez J."/>
        </authorList>
    </citation>
    <scope>NUCLEOTIDE SEQUENCE [LARGE SCALE GENOMIC DNA]</scope>
</reference>
<evidence type="ECO:0000313" key="3">
    <source>
        <dbReference type="Proteomes" id="UP001497480"/>
    </source>
</evidence>
<feature type="region of interest" description="Disordered" evidence="1">
    <location>
        <begin position="1"/>
        <end position="20"/>
    </location>
</feature>
<evidence type="ECO:0000256" key="1">
    <source>
        <dbReference type="SAM" id="MobiDB-lite"/>
    </source>
</evidence>
<protein>
    <submittedName>
        <fullName evidence="2">Uncharacterized protein</fullName>
    </submittedName>
</protein>